<dbReference type="AlphaFoldDB" id="A0A6A6ZEB7"/>
<dbReference type="PANTHER" id="PTHR10039:SF15">
    <property type="entry name" value="NACHT DOMAIN-CONTAINING PROTEIN"/>
    <property type="match status" value="1"/>
</dbReference>
<protein>
    <recommendedName>
        <fullName evidence="2">NACHT domain-containing protein</fullName>
    </recommendedName>
</protein>
<reference evidence="3" key="1">
    <citation type="journal article" date="2020" name="Stud. Mycol.">
        <title>101 Dothideomycetes genomes: a test case for predicting lifestyles and emergence of pathogens.</title>
        <authorList>
            <person name="Haridas S."/>
            <person name="Albert R."/>
            <person name="Binder M."/>
            <person name="Bloem J."/>
            <person name="Labutti K."/>
            <person name="Salamov A."/>
            <person name="Andreopoulos B."/>
            <person name="Baker S."/>
            <person name="Barry K."/>
            <person name="Bills G."/>
            <person name="Bluhm B."/>
            <person name="Cannon C."/>
            <person name="Castanera R."/>
            <person name="Culley D."/>
            <person name="Daum C."/>
            <person name="Ezra D."/>
            <person name="Gonzalez J."/>
            <person name="Henrissat B."/>
            <person name="Kuo A."/>
            <person name="Liang C."/>
            <person name="Lipzen A."/>
            <person name="Lutzoni F."/>
            <person name="Magnuson J."/>
            <person name="Mondo S."/>
            <person name="Nolan M."/>
            <person name="Ohm R."/>
            <person name="Pangilinan J."/>
            <person name="Park H.-J."/>
            <person name="Ramirez L."/>
            <person name="Alfaro M."/>
            <person name="Sun H."/>
            <person name="Tritt A."/>
            <person name="Yoshinaga Y."/>
            <person name="Zwiers L.-H."/>
            <person name="Turgeon B."/>
            <person name="Goodwin S."/>
            <person name="Spatafora J."/>
            <person name="Crous P."/>
            <person name="Grigoriev I."/>
        </authorList>
    </citation>
    <scope>NUCLEOTIDE SEQUENCE</scope>
    <source>
        <strain evidence="3">CBS 113818</strain>
    </source>
</reference>
<feature type="domain" description="NACHT" evidence="2">
    <location>
        <begin position="181"/>
        <end position="322"/>
    </location>
</feature>
<dbReference type="InterPro" id="IPR007111">
    <property type="entry name" value="NACHT_NTPase"/>
</dbReference>
<dbReference type="SUPFAM" id="SSF52540">
    <property type="entry name" value="P-loop containing nucleoside triphosphate hydrolases"/>
    <property type="match status" value="1"/>
</dbReference>
<gene>
    <name evidence="3" type="ORF">CC86DRAFT_433300</name>
</gene>
<dbReference type="Gene3D" id="3.40.50.300">
    <property type="entry name" value="P-loop containing nucleotide triphosphate hydrolases"/>
    <property type="match status" value="1"/>
</dbReference>
<keyword evidence="1" id="KW-0677">Repeat</keyword>
<organism evidence="3 4">
    <name type="scientific">Ophiobolus disseminans</name>
    <dbReference type="NCBI Taxonomy" id="1469910"/>
    <lineage>
        <taxon>Eukaryota</taxon>
        <taxon>Fungi</taxon>
        <taxon>Dikarya</taxon>
        <taxon>Ascomycota</taxon>
        <taxon>Pezizomycotina</taxon>
        <taxon>Dothideomycetes</taxon>
        <taxon>Pleosporomycetidae</taxon>
        <taxon>Pleosporales</taxon>
        <taxon>Pleosporineae</taxon>
        <taxon>Phaeosphaeriaceae</taxon>
        <taxon>Ophiobolus</taxon>
    </lineage>
</organism>
<keyword evidence="4" id="KW-1185">Reference proteome</keyword>
<dbReference type="Pfam" id="PF24883">
    <property type="entry name" value="NPHP3_N"/>
    <property type="match status" value="1"/>
</dbReference>
<name>A0A6A6ZEB7_9PLEO</name>
<dbReference type="OrthoDB" id="195446at2759"/>
<dbReference type="EMBL" id="MU006251">
    <property type="protein sequence ID" value="KAF2818527.1"/>
    <property type="molecule type" value="Genomic_DNA"/>
</dbReference>
<dbReference type="PROSITE" id="PS50837">
    <property type="entry name" value="NACHT"/>
    <property type="match status" value="1"/>
</dbReference>
<evidence type="ECO:0000256" key="1">
    <source>
        <dbReference type="ARBA" id="ARBA00022737"/>
    </source>
</evidence>
<sequence>MEATASIIAITELCEKLIKYINMRACSMLLLQLRDQIEYADEGTVWSNTIYILKTPLKRLHNALELAAQKLHRKDDMVEKLKWPFKEKKVQKLIETIESEKSLLRLALQNDSSRLLQQINICSRANETHLTELIALLSSQNASVDADLVYIKDALLVVHDSNLRLNESAAHYQTWLNTPVEILFCPGIPGAGKTILTAIVVAELYKRYHQNPDVAVVFYYCDYIRSKEQTVDDILLSIVKQLVGARTPLSANMQNLYKRHEEDQSRSLHEEILHALQDELAFHSKTYLLIDALDECSDGARLLQKLTKTFDAFALNILATSRFIPEIIAEFQEAKTVEIRADESHVEAYLTAHREKFPWFVQSNCTLQDEIKVEIVSAVEGMSVLLFHISMRS</sequence>
<proteinExistence type="predicted"/>
<dbReference type="InterPro" id="IPR056884">
    <property type="entry name" value="NPHP3-like_N"/>
</dbReference>
<accession>A0A6A6ZEB7</accession>
<dbReference type="InterPro" id="IPR027417">
    <property type="entry name" value="P-loop_NTPase"/>
</dbReference>
<evidence type="ECO:0000313" key="3">
    <source>
        <dbReference type="EMBL" id="KAF2818527.1"/>
    </source>
</evidence>
<evidence type="ECO:0000259" key="2">
    <source>
        <dbReference type="PROSITE" id="PS50837"/>
    </source>
</evidence>
<evidence type="ECO:0000313" key="4">
    <source>
        <dbReference type="Proteomes" id="UP000799424"/>
    </source>
</evidence>
<dbReference type="Proteomes" id="UP000799424">
    <property type="component" value="Unassembled WGS sequence"/>
</dbReference>
<dbReference type="PANTHER" id="PTHR10039">
    <property type="entry name" value="AMELOGENIN"/>
    <property type="match status" value="1"/>
</dbReference>